<name>A0ACB9GAK6_CICIN</name>
<comment type="caution">
    <text evidence="1">The sequence shown here is derived from an EMBL/GenBank/DDBJ whole genome shotgun (WGS) entry which is preliminary data.</text>
</comment>
<evidence type="ECO:0000313" key="1">
    <source>
        <dbReference type="EMBL" id="KAI3780639.1"/>
    </source>
</evidence>
<gene>
    <name evidence="1" type="ORF">L2E82_10624</name>
</gene>
<organism evidence="1 2">
    <name type="scientific">Cichorium intybus</name>
    <name type="common">Chicory</name>
    <dbReference type="NCBI Taxonomy" id="13427"/>
    <lineage>
        <taxon>Eukaryota</taxon>
        <taxon>Viridiplantae</taxon>
        <taxon>Streptophyta</taxon>
        <taxon>Embryophyta</taxon>
        <taxon>Tracheophyta</taxon>
        <taxon>Spermatophyta</taxon>
        <taxon>Magnoliopsida</taxon>
        <taxon>eudicotyledons</taxon>
        <taxon>Gunneridae</taxon>
        <taxon>Pentapetalae</taxon>
        <taxon>asterids</taxon>
        <taxon>campanulids</taxon>
        <taxon>Asterales</taxon>
        <taxon>Asteraceae</taxon>
        <taxon>Cichorioideae</taxon>
        <taxon>Cichorieae</taxon>
        <taxon>Cichoriinae</taxon>
        <taxon>Cichorium</taxon>
    </lineage>
</organism>
<sequence>MPLGLSAIASQLEQINTSLQTLLGFTTAPLALPPPPPLGNCPTPPPPTDDAKKEESNKDDAAQDSGSKDQSDQGATASEKARAWYLGEQLPPGNEHVSLEDDGLAFP</sequence>
<accession>A0ACB9GAK6</accession>
<reference evidence="1 2" key="2">
    <citation type="journal article" date="2022" name="Mol. Ecol. Resour.">
        <title>The genomes of chicory, endive, great burdock and yacon provide insights into Asteraceae paleo-polyploidization history and plant inulin production.</title>
        <authorList>
            <person name="Fan W."/>
            <person name="Wang S."/>
            <person name="Wang H."/>
            <person name="Wang A."/>
            <person name="Jiang F."/>
            <person name="Liu H."/>
            <person name="Zhao H."/>
            <person name="Xu D."/>
            <person name="Zhang Y."/>
        </authorList>
    </citation>
    <scope>NUCLEOTIDE SEQUENCE [LARGE SCALE GENOMIC DNA]</scope>
    <source>
        <strain evidence="2">cv. Punajuju</strain>
        <tissue evidence="1">Leaves</tissue>
    </source>
</reference>
<protein>
    <submittedName>
        <fullName evidence="1">Uncharacterized protein</fullName>
    </submittedName>
</protein>
<reference evidence="2" key="1">
    <citation type="journal article" date="2022" name="Mol. Ecol. Resour.">
        <title>The genomes of chicory, endive, great burdock and yacon provide insights into Asteraceae palaeo-polyploidization history and plant inulin production.</title>
        <authorList>
            <person name="Fan W."/>
            <person name="Wang S."/>
            <person name="Wang H."/>
            <person name="Wang A."/>
            <person name="Jiang F."/>
            <person name="Liu H."/>
            <person name="Zhao H."/>
            <person name="Xu D."/>
            <person name="Zhang Y."/>
        </authorList>
    </citation>
    <scope>NUCLEOTIDE SEQUENCE [LARGE SCALE GENOMIC DNA]</scope>
    <source>
        <strain evidence="2">cv. Punajuju</strain>
    </source>
</reference>
<keyword evidence="2" id="KW-1185">Reference proteome</keyword>
<evidence type="ECO:0000313" key="2">
    <source>
        <dbReference type="Proteomes" id="UP001055811"/>
    </source>
</evidence>
<dbReference type="EMBL" id="CM042010">
    <property type="protein sequence ID" value="KAI3780639.1"/>
    <property type="molecule type" value="Genomic_DNA"/>
</dbReference>
<proteinExistence type="predicted"/>
<dbReference type="Proteomes" id="UP001055811">
    <property type="component" value="Linkage Group LG02"/>
</dbReference>